<keyword evidence="1" id="KW-1277">Toxin-antitoxin system</keyword>
<sequence length="61" mass="7205">MLDIIASPQFRRDIKKMTKRGADMHLLDTILRKLSKGIPLDPHHKDYALTRNYKGFRECHI</sequence>
<proteinExistence type="predicted"/>
<evidence type="ECO:0000313" key="2">
    <source>
        <dbReference type="EMBL" id="ERH32124.1"/>
    </source>
</evidence>
<dbReference type="Pfam" id="PF15738">
    <property type="entry name" value="YafQ_toxin"/>
    <property type="match status" value="1"/>
</dbReference>
<dbReference type="GeneID" id="99646779"/>
<dbReference type="PANTHER" id="PTHR40588">
    <property type="entry name" value="MRNA INTERFERASE TOXIN YAFQ"/>
    <property type="match status" value="1"/>
</dbReference>
<dbReference type="InterPro" id="IPR004386">
    <property type="entry name" value="Toxin_YafQ-like"/>
</dbReference>
<dbReference type="Proteomes" id="UP000016519">
    <property type="component" value="Unassembled WGS sequence"/>
</dbReference>
<gene>
    <name evidence="2" type="ORF">HMPREF9244_00017</name>
</gene>
<reference evidence="2 3" key="1">
    <citation type="submission" date="2013-08" db="EMBL/GenBank/DDBJ databases">
        <authorList>
            <person name="Weinstock G."/>
            <person name="Sodergren E."/>
            <person name="Wylie T."/>
            <person name="Fulton L."/>
            <person name="Fulton R."/>
            <person name="Fronick C."/>
            <person name="O'Laughlin M."/>
            <person name="Godfrey J."/>
            <person name="Miner T."/>
            <person name="Herter B."/>
            <person name="Appelbaum E."/>
            <person name="Cordes M."/>
            <person name="Lek S."/>
            <person name="Wollam A."/>
            <person name="Pepin K.H."/>
            <person name="Palsikar V.B."/>
            <person name="Mitreva M."/>
            <person name="Wilson R.K."/>
        </authorList>
    </citation>
    <scope>NUCLEOTIDE SEQUENCE [LARGE SCALE GENOMIC DNA]</scope>
    <source>
        <strain evidence="2 3">F0580</strain>
    </source>
</reference>
<dbReference type="SUPFAM" id="SSF143011">
    <property type="entry name" value="RelE-like"/>
    <property type="match status" value="1"/>
</dbReference>
<protein>
    <submittedName>
        <fullName evidence="2">Toxin-antitoxin system, toxin component, RelE domain protein</fullName>
    </submittedName>
</protein>
<evidence type="ECO:0000256" key="1">
    <source>
        <dbReference type="ARBA" id="ARBA00022649"/>
    </source>
</evidence>
<dbReference type="Gene3D" id="3.30.2310.20">
    <property type="entry name" value="RelE-like"/>
    <property type="match status" value="1"/>
</dbReference>
<name>U1RES1_9BIFI</name>
<dbReference type="GO" id="GO:0004521">
    <property type="term" value="F:RNA endonuclease activity"/>
    <property type="evidence" value="ECO:0007669"/>
    <property type="project" value="TreeGrafter"/>
</dbReference>
<accession>U1RES1</accession>
<evidence type="ECO:0000313" key="3">
    <source>
        <dbReference type="Proteomes" id="UP000016519"/>
    </source>
</evidence>
<comment type="caution">
    <text evidence="2">The sequence shown here is derived from an EMBL/GenBank/DDBJ whole genome shotgun (WGS) entry which is preliminary data.</text>
</comment>
<dbReference type="InterPro" id="IPR007712">
    <property type="entry name" value="RelE/ParE_toxin"/>
</dbReference>
<dbReference type="PANTHER" id="PTHR40588:SF1">
    <property type="entry name" value="MRNA INTERFERASE TOXIN YAFQ"/>
    <property type="match status" value="1"/>
</dbReference>
<organism evidence="2 3">
    <name type="scientific">Alloscardovia omnicolens F0580</name>
    <dbReference type="NCBI Taxonomy" id="1321816"/>
    <lineage>
        <taxon>Bacteria</taxon>
        <taxon>Bacillati</taxon>
        <taxon>Actinomycetota</taxon>
        <taxon>Actinomycetes</taxon>
        <taxon>Bifidobacteriales</taxon>
        <taxon>Bifidobacteriaceae</taxon>
        <taxon>Alloscardovia</taxon>
    </lineage>
</organism>
<dbReference type="GO" id="GO:0006402">
    <property type="term" value="P:mRNA catabolic process"/>
    <property type="evidence" value="ECO:0007669"/>
    <property type="project" value="TreeGrafter"/>
</dbReference>
<dbReference type="STRING" id="419015.HMPREF3214_00016"/>
<dbReference type="AlphaFoldDB" id="U1RES1"/>
<dbReference type="GO" id="GO:0006415">
    <property type="term" value="P:translational termination"/>
    <property type="evidence" value="ECO:0007669"/>
    <property type="project" value="TreeGrafter"/>
</dbReference>
<keyword evidence="3" id="KW-1185">Reference proteome</keyword>
<dbReference type="NCBIfam" id="TIGR02385">
    <property type="entry name" value="RelE_StbE"/>
    <property type="match status" value="1"/>
</dbReference>
<dbReference type="HOGENOM" id="CLU_161929_4_3_11"/>
<dbReference type="RefSeq" id="WP_021617180.1">
    <property type="nucleotide sequence ID" value="NZ_KE952634.1"/>
</dbReference>
<dbReference type="EMBL" id="AWSI01000003">
    <property type="protein sequence ID" value="ERH32124.1"/>
    <property type="molecule type" value="Genomic_DNA"/>
</dbReference>
<dbReference type="InterPro" id="IPR035093">
    <property type="entry name" value="RelE/ParE_toxin_dom_sf"/>
</dbReference>